<comment type="caution">
    <text evidence="2">The sequence shown here is derived from an EMBL/GenBank/DDBJ whole genome shotgun (WGS) entry which is preliminary data.</text>
</comment>
<dbReference type="AlphaFoldDB" id="A0A927CLT3"/>
<dbReference type="RefSeq" id="WP_190860663.1">
    <property type="nucleotide sequence ID" value="NZ_JACXIY010000013.1"/>
</dbReference>
<accession>A0A927CLT3</accession>
<organism evidence="2 3">
    <name type="scientific">Paenibacillus arenilitoris</name>
    <dbReference type="NCBI Taxonomy" id="2772299"/>
    <lineage>
        <taxon>Bacteria</taxon>
        <taxon>Bacillati</taxon>
        <taxon>Bacillota</taxon>
        <taxon>Bacilli</taxon>
        <taxon>Bacillales</taxon>
        <taxon>Paenibacillaceae</taxon>
        <taxon>Paenibacillus</taxon>
    </lineage>
</organism>
<protein>
    <recommendedName>
        <fullName evidence="4">Tyrosine protein kinase</fullName>
    </recommendedName>
</protein>
<proteinExistence type="predicted"/>
<feature type="compositionally biased region" description="Gly residues" evidence="1">
    <location>
        <begin position="36"/>
        <end position="50"/>
    </location>
</feature>
<feature type="compositionally biased region" description="Basic residues" evidence="1">
    <location>
        <begin position="160"/>
        <end position="170"/>
    </location>
</feature>
<dbReference type="Proteomes" id="UP000632125">
    <property type="component" value="Unassembled WGS sequence"/>
</dbReference>
<evidence type="ECO:0008006" key="4">
    <source>
        <dbReference type="Google" id="ProtNLM"/>
    </source>
</evidence>
<sequence>MNYRNNPGPGNQRYGMPHGSHRQQGPFPPSKSFGAKSGGFPGANSGGFHIGGELPTMPPAGPMYGQELLPAVHPNSTEVSELTSAPSKGGGFSLANLSELKGLVDRMGGLDGILSTVTKVQKVMSSVSQMAPLVKVLLGSFGKKSKADSDDDSESIEWKPKRRRKRRKTGKGGGGKRPVKRRR</sequence>
<evidence type="ECO:0000256" key="1">
    <source>
        <dbReference type="SAM" id="MobiDB-lite"/>
    </source>
</evidence>
<name>A0A927CLT3_9BACL</name>
<gene>
    <name evidence="2" type="ORF">IDH41_10160</name>
</gene>
<keyword evidence="3" id="KW-1185">Reference proteome</keyword>
<feature type="region of interest" description="Disordered" evidence="1">
    <location>
        <begin position="142"/>
        <end position="183"/>
    </location>
</feature>
<dbReference type="EMBL" id="JACXIY010000013">
    <property type="protein sequence ID" value="MBD2868943.1"/>
    <property type="molecule type" value="Genomic_DNA"/>
</dbReference>
<evidence type="ECO:0000313" key="3">
    <source>
        <dbReference type="Proteomes" id="UP000632125"/>
    </source>
</evidence>
<feature type="region of interest" description="Disordered" evidence="1">
    <location>
        <begin position="1"/>
        <end position="66"/>
    </location>
</feature>
<evidence type="ECO:0000313" key="2">
    <source>
        <dbReference type="EMBL" id="MBD2868943.1"/>
    </source>
</evidence>
<reference evidence="2" key="1">
    <citation type="submission" date="2020-09" db="EMBL/GenBank/DDBJ databases">
        <title>A novel bacterium of genus Paenibacillus, isolated from South China Sea.</title>
        <authorList>
            <person name="Huang H."/>
            <person name="Mo K."/>
            <person name="Hu Y."/>
        </authorList>
    </citation>
    <scope>NUCLEOTIDE SEQUENCE</scope>
    <source>
        <strain evidence="2">IB182493</strain>
    </source>
</reference>